<evidence type="ECO:0000313" key="15">
    <source>
        <dbReference type="Proteomes" id="UP001595729"/>
    </source>
</evidence>
<evidence type="ECO:0000256" key="12">
    <source>
        <dbReference type="RuleBase" id="RU004004"/>
    </source>
</evidence>
<evidence type="ECO:0000256" key="9">
    <source>
        <dbReference type="ARBA" id="ARBA00023287"/>
    </source>
</evidence>
<dbReference type="PANTHER" id="PTHR30604:SF1">
    <property type="entry name" value="DNA UTILIZATION PROTEIN HOFQ"/>
    <property type="match status" value="1"/>
</dbReference>
<dbReference type="PROSITE" id="PS00875">
    <property type="entry name" value="T2SP_D"/>
    <property type="match status" value="1"/>
</dbReference>
<evidence type="ECO:0000259" key="13">
    <source>
        <dbReference type="SMART" id="SM00965"/>
    </source>
</evidence>
<evidence type="ECO:0000256" key="4">
    <source>
        <dbReference type="ARBA" id="ARBA00022448"/>
    </source>
</evidence>
<dbReference type="Gene3D" id="3.30.1370.130">
    <property type="match status" value="1"/>
</dbReference>
<dbReference type="InterPro" id="IPR051808">
    <property type="entry name" value="Type_IV_pilus_biogenesis"/>
</dbReference>
<keyword evidence="8" id="KW-0998">Cell outer membrane</keyword>
<dbReference type="SMART" id="SM00965">
    <property type="entry name" value="STN"/>
    <property type="match status" value="1"/>
</dbReference>
<keyword evidence="6" id="KW-0653">Protein transport</keyword>
<comment type="similarity">
    <text evidence="2">Belongs to the bacterial secretin family. PilQ subfamily.</text>
</comment>
<dbReference type="InterPro" id="IPR013355">
    <property type="entry name" value="Pilus_4_PilQ"/>
</dbReference>
<organism evidence="14 15">
    <name type="scientific">Hydrogenophaga luteola</name>
    <dbReference type="NCBI Taxonomy" id="1591122"/>
    <lineage>
        <taxon>Bacteria</taxon>
        <taxon>Pseudomonadati</taxon>
        <taxon>Pseudomonadota</taxon>
        <taxon>Betaproteobacteria</taxon>
        <taxon>Burkholderiales</taxon>
        <taxon>Comamonadaceae</taxon>
        <taxon>Hydrogenophaga</taxon>
    </lineage>
</organism>
<dbReference type="Pfam" id="PF11741">
    <property type="entry name" value="AMIN"/>
    <property type="match status" value="2"/>
</dbReference>
<evidence type="ECO:0000256" key="10">
    <source>
        <dbReference type="ARBA" id="ARBA00024678"/>
    </source>
</evidence>
<sequence>MHQVALLGGRQNVLRGLSLFAGFLLACTIAYAQNSIQSLTGSVQSGAEVIRIETAEPLSAVPSGFTIQSPARIALDFPGVVNGIGRSALDIGQGNIRSANVVQAVDRTRVVINLKQPSTYQAKLDGKTLLLVLDGSSSASSAPVAQSAPAAFAPSGNADPAALKDIDFRRGVGNSGRVVVELANSQTGVDIRQQGKDLVVDFLKTTLPEGLRRKLDVTDFGTPVQSVVTSQVGDRVRMLVTPTGLWEHSAYQSDNQFVLEIREQKLDPSKLTQGPGYNGEKLSLNFQNIEVRSLLQVIADFTNFNVVTSDSVSGAVTLRLKDVPWDQALDIILQAKGLGMRKSGNVLWIAPKDEIAAREKQELESKASVESLETLRTQGFQMNYAKASDIAGQITGAGAAGGGASARILSPRGSVIAEPRTNQLFVTDIPSKLEQVQQLIAKLDIPVRQVLIEARIVEADDRFGRSLGVRLGGSDLRGVRGGEAGYPVSGPNRVAIGGSYNAVSSTTVESENTLDTVNTSFVNLPSTGAGGFLPAAFAVSLFSSAANRFLNLEISALEADGRGKIVSSPRVVTADQVKALIEQGTEFPYQTATSSGATAVAFRKANLKLEVTPQITPEGNIILDVDINKDSRGETTAAGIAINTKHVQTQVLVENGGTVVIGGIFTEEETEDVAKVPLFGDLPIVGNLFKNKNKSSRKQELLIFITPRSITEGAMARR</sequence>
<dbReference type="InterPro" id="IPR004845">
    <property type="entry name" value="T2SS_GspD_CS"/>
</dbReference>
<keyword evidence="9" id="KW-0178">Competence</keyword>
<evidence type="ECO:0000256" key="11">
    <source>
        <dbReference type="ARBA" id="ARBA00025897"/>
    </source>
</evidence>
<protein>
    <recommendedName>
        <fullName evidence="3">Type IV pilus biogenesis and competence protein PilQ</fullName>
    </recommendedName>
</protein>
<gene>
    <name evidence="14" type="primary">pilQ</name>
    <name evidence="14" type="ORF">ACFOPI_23435</name>
</gene>
<dbReference type="Pfam" id="PF03958">
    <property type="entry name" value="Secretin_N"/>
    <property type="match status" value="1"/>
</dbReference>
<comment type="function">
    <text evidence="10">Required for type IV pilus biogenesis and competence. Could function as a pore for exit of the pilus but also as a channel for entry of heme and antimicrobial agents and uptake of transforming DNA.</text>
</comment>
<dbReference type="PRINTS" id="PR00811">
    <property type="entry name" value="BCTERIALGSPD"/>
</dbReference>
<keyword evidence="5" id="KW-0732">Signal</keyword>
<evidence type="ECO:0000256" key="3">
    <source>
        <dbReference type="ARBA" id="ARBA00014124"/>
    </source>
</evidence>
<name>A0ABV7WDB7_9BURK</name>
<reference evidence="15" key="1">
    <citation type="journal article" date="2019" name="Int. J. Syst. Evol. Microbiol.">
        <title>The Global Catalogue of Microorganisms (GCM) 10K type strain sequencing project: providing services to taxonomists for standard genome sequencing and annotation.</title>
        <authorList>
            <consortium name="The Broad Institute Genomics Platform"/>
            <consortium name="The Broad Institute Genome Sequencing Center for Infectious Disease"/>
            <person name="Wu L."/>
            <person name="Ma J."/>
        </authorList>
    </citation>
    <scope>NUCLEOTIDE SEQUENCE [LARGE SCALE GENOMIC DNA]</scope>
    <source>
        <strain evidence="15">KCTC 42501</strain>
    </source>
</reference>
<dbReference type="PANTHER" id="PTHR30604">
    <property type="entry name" value="PROTEIN TRANSPORT PROTEIN HOFQ"/>
    <property type="match status" value="1"/>
</dbReference>
<dbReference type="Proteomes" id="UP001595729">
    <property type="component" value="Unassembled WGS sequence"/>
</dbReference>
<dbReference type="Gene3D" id="2.60.40.3500">
    <property type="match status" value="1"/>
</dbReference>
<dbReference type="Pfam" id="PF07660">
    <property type="entry name" value="STN"/>
    <property type="match status" value="1"/>
</dbReference>
<dbReference type="Gene3D" id="3.30.1370.120">
    <property type="match status" value="1"/>
</dbReference>
<dbReference type="EMBL" id="JBHRXX010000010">
    <property type="protein sequence ID" value="MFC3686566.1"/>
    <property type="molecule type" value="Genomic_DNA"/>
</dbReference>
<dbReference type="InterPro" id="IPR011662">
    <property type="entry name" value="Secretin/TonB_short_N"/>
</dbReference>
<evidence type="ECO:0000256" key="5">
    <source>
        <dbReference type="ARBA" id="ARBA00022729"/>
    </source>
</evidence>
<feature type="domain" description="Secretin/TonB short N-terminal" evidence="13">
    <location>
        <begin position="304"/>
        <end position="352"/>
    </location>
</feature>
<dbReference type="InterPro" id="IPR038591">
    <property type="entry name" value="NolW-like_sf"/>
</dbReference>
<dbReference type="RefSeq" id="WP_382179826.1">
    <property type="nucleotide sequence ID" value="NZ_JBHRXX010000010.1"/>
</dbReference>
<proteinExistence type="inferred from homology"/>
<comment type="subunit">
    <text evidence="11">Homododecamer. Tetramer of trimer.</text>
</comment>
<dbReference type="InterPro" id="IPR001775">
    <property type="entry name" value="GspD/PilQ"/>
</dbReference>
<dbReference type="InterPro" id="IPR004846">
    <property type="entry name" value="T2SS/T3SS_dom"/>
</dbReference>
<comment type="caution">
    <text evidence="14">The sequence shown here is derived from an EMBL/GenBank/DDBJ whole genome shotgun (WGS) entry which is preliminary data.</text>
</comment>
<dbReference type="InterPro" id="IPR005644">
    <property type="entry name" value="NolW-like"/>
</dbReference>
<keyword evidence="4 12" id="KW-0813">Transport</keyword>
<evidence type="ECO:0000256" key="2">
    <source>
        <dbReference type="ARBA" id="ARBA00006304"/>
    </source>
</evidence>
<dbReference type="InterPro" id="IPR021731">
    <property type="entry name" value="AMIN_dom"/>
</dbReference>
<evidence type="ECO:0000256" key="7">
    <source>
        <dbReference type="ARBA" id="ARBA00023136"/>
    </source>
</evidence>
<dbReference type="NCBIfam" id="TIGR02515">
    <property type="entry name" value="IV_pilus_PilQ"/>
    <property type="match status" value="1"/>
</dbReference>
<keyword evidence="7" id="KW-0472">Membrane</keyword>
<evidence type="ECO:0000256" key="6">
    <source>
        <dbReference type="ARBA" id="ARBA00022927"/>
    </source>
</evidence>
<evidence type="ECO:0000256" key="1">
    <source>
        <dbReference type="ARBA" id="ARBA00004442"/>
    </source>
</evidence>
<evidence type="ECO:0000313" key="14">
    <source>
        <dbReference type="EMBL" id="MFC3686566.1"/>
    </source>
</evidence>
<accession>A0ABV7WDB7</accession>
<evidence type="ECO:0000256" key="8">
    <source>
        <dbReference type="ARBA" id="ARBA00023237"/>
    </source>
</evidence>
<comment type="subcellular location">
    <subcellularLocation>
        <location evidence="1 12">Cell outer membrane</location>
    </subcellularLocation>
</comment>
<dbReference type="Pfam" id="PF00263">
    <property type="entry name" value="Secretin"/>
    <property type="match status" value="1"/>
</dbReference>
<dbReference type="Gene3D" id="2.60.40.3470">
    <property type="match status" value="1"/>
</dbReference>
<keyword evidence="15" id="KW-1185">Reference proteome</keyword>